<reference evidence="3 4" key="1">
    <citation type="journal article" date="2013" name="Genome Announc.">
        <title>Draft genome sequences for three mercury-methylating, sulfate-reducing bacteria.</title>
        <authorList>
            <person name="Brown S.D."/>
            <person name="Hurt R.A.Jr."/>
            <person name="Gilmour C.C."/>
            <person name="Elias D.A."/>
        </authorList>
    </citation>
    <scope>NUCLEOTIDE SEQUENCE [LARGE SCALE GENOMIC DNA]</scope>
    <source>
        <strain evidence="3 4">DSM 2059</strain>
    </source>
</reference>
<dbReference type="PANTHER" id="PTHR31528">
    <property type="entry name" value="4-AMINO-5-HYDROXYMETHYL-2-METHYLPYRIMIDINE PHOSPHATE SYNTHASE THI11-RELATED"/>
    <property type="match status" value="1"/>
</dbReference>
<feature type="signal peptide" evidence="1">
    <location>
        <begin position="1"/>
        <end position="22"/>
    </location>
</feature>
<protein>
    <submittedName>
        <fullName evidence="3">ABC-type transporter, substrate-binding protein</fullName>
    </submittedName>
</protein>
<dbReference type="SUPFAM" id="SSF53850">
    <property type="entry name" value="Periplasmic binding protein-like II"/>
    <property type="match status" value="1"/>
</dbReference>
<proteinExistence type="predicted"/>
<evidence type="ECO:0000256" key="1">
    <source>
        <dbReference type="SAM" id="SignalP"/>
    </source>
</evidence>
<dbReference type="InterPro" id="IPR015168">
    <property type="entry name" value="SsuA/THI5"/>
</dbReference>
<dbReference type="EMBL" id="ATHJ01000085">
    <property type="protein sequence ID" value="EPR40153.1"/>
    <property type="molecule type" value="Genomic_DNA"/>
</dbReference>
<dbReference type="PANTHER" id="PTHR31528:SF3">
    <property type="entry name" value="THIAMINE BIOSYNTHESIS PROTEIN HI_0357-RELATED"/>
    <property type="match status" value="1"/>
</dbReference>
<sequence length="313" mass="34535">MRKKWIMPAIAAVLMLFSTASAAEKLTLMLDWFPNVDHLPIYVARDRGLFEMAGIDVRIVSPSETADALKLAVSGQVDLAVSYQPQTVIAAAEGMDVIAVGRLIEHPLTTLLFLKGKGIEAPPDLSGKRIGYTVPGLMDVMLHAFASLNGVRDYTSVNVGFAVLQSLAAGRVDAVMGPFKTYETVEMAHRGYDVGYFELEKYGIPDYDELIFVCSRNTLNLKEKAVKGFIRAVDVAIGQVRSNPERAFQEYLKAVPEANPETEADAFRLTLPYFAANQNHDPLRWQAFADFALQYKLIGKPVNGASLLRNFDE</sequence>
<dbReference type="STRING" id="897.B2D07_09545"/>
<evidence type="ECO:0000313" key="3">
    <source>
        <dbReference type="EMBL" id="EPR40153.1"/>
    </source>
</evidence>
<dbReference type="OrthoDB" id="5372616at2"/>
<dbReference type="Pfam" id="PF09084">
    <property type="entry name" value="NMT1"/>
    <property type="match status" value="1"/>
</dbReference>
<dbReference type="RefSeq" id="WP_020877178.1">
    <property type="nucleotide sequence ID" value="NZ_ATHJ01000085.1"/>
</dbReference>
<keyword evidence="1" id="KW-0732">Signal</keyword>
<dbReference type="InterPro" id="IPR027939">
    <property type="entry name" value="NMT1/THI5"/>
</dbReference>
<accession>S7V6F3</accession>
<dbReference type="PATRIC" id="fig|1121405.3.peg.2055"/>
<dbReference type="Gene3D" id="3.40.190.10">
    <property type="entry name" value="Periplasmic binding protein-like II"/>
    <property type="match status" value="2"/>
</dbReference>
<organism evidence="3 4">
    <name type="scientific">Desulfococcus multivorans DSM 2059</name>
    <dbReference type="NCBI Taxonomy" id="1121405"/>
    <lineage>
        <taxon>Bacteria</taxon>
        <taxon>Pseudomonadati</taxon>
        <taxon>Thermodesulfobacteriota</taxon>
        <taxon>Desulfobacteria</taxon>
        <taxon>Desulfobacterales</taxon>
        <taxon>Desulfococcaceae</taxon>
        <taxon>Desulfococcus</taxon>
    </lineage>
</organism>
<dbReference type="GO" id="GO:0009228">
    <property type="term" value="P:thiamine biosynthetic process"/>
    <property type="evidence" value="ECO:0007669"/>
    <property type="project" value="InterPro"/>
</dbReference>
<gene>
    <name evidence="3" type="ORF">dsmv_2421</name>
</gene>
<feature type="domain" description="SsuA/THI5-like" evidence="2">
    <location>
        <begin position="35"/>
        <end position="247"/>
    </location>
</feature>
<dbReference type="Proteomes" id="UP000014977">
    <property type="component" value="Unassembled WGS sequence"/>
</dbReference>
<feature type="chain" id="PRO_5030177303" evidence="1">
    <location>
        <begin position="23"/>
        <end position="313"/>
    </location>
</feature>
<name>S7V6F3_DESML</name>
<dbReference type="AlphaFoldDB" id="S7V6F3"/>
<dbReference type="eggNOG" id="COG0715">
    <property type="taxonomic scope" value="Bacteria"/>
</dbReference>
<keyword evidence="4" id="KW-1185">Reference proteome</keyword>
<evidence type="ECO:0000259" key="2">
    <source>
        <dbReference type="Pfam" id="PF09084"/>
    </source>
</evidence>
<evidence type="ECO:0000313" key="4">
    <source>
        <dbReference type="Proteomes" id="UP000014977"/>
    </source>
</evidence>
<comment type="caution">
    <text evidence="3">The sequence shown here is derived from an EMBL/GenBank/DDBJ whole genome shotgun (WGS) entry which is preliminary data.</text>
</comment>